<keyword evidence="14" id="KW-1185">Reference proteome</keyword>
<comment type="subcellular location">
    <subcellularLocation>
        <location evidence="1">Cell membrane</location>
        <topology evidence="1">Multi-pass membrane protein</topology>
    </subcellularLocation>
</comment>
<evidence type="ECO:0000256" key="3">
    <source>
        <dbReference type="ARBA" id="ARBA00022692"/>
    </source>
</evidence>
<evidence type="ECO:0000256" key="5">
    <source>
        <dbReference type="ARBA" id="ARBA00022729"/>
    </source>
</evidence>
<dbReference type="EMBL" id="SOFG01000015">
    <property type="protein sequence ID" value="TFB86229.1"/>
    <property type="molecule type" value="Genomic_DNA"/>
</dbReference>
<feature type="transmembrane region" description="Helical" evidence="9">
    <location>
        <begin position="264"/>
        <end position="281"/>
    </location>
</feature>
<accession>A0ABY2IAV0</accession>
<keyword evidence="4" id="KW-0479">Metal-binding</keyword>
<proteinExistence type="predicted"/>
<evidence type="ECO:0000256" key="8">
    <source>
        <dbReference type="ARBA" id="ARBA00023136"/>
    </source>
</evidence>
<evidence type="ECO:0000256" key="10">
    <source>
        <dbReference type="SAM" id="SignalP"/>
    </source>
</evidence>
<protein>
    <recommendedName>
        <fullName evidence="15">Copper resistance protein CopC</fullName>
    </recommendedName>
</protein>
<dbReference type="SUPFAM" id="SSF81296">
    <property type="entry name" value="E set domains"/>
    <property type="match status" value="1"/>
</dbReference>
<feature type="domain" description="Copper resistance protein D" evidence="12">
    <location>
        <begin position="337"/>
        <end position="447"/>
    </location>
</feature>
<feature type="transmembrane region" description="Helical" evidence="9">
    <location>
        <begin position="578"/>
        <end position="598"/>
    </location>
</feature>
<evidence type="ECO:0000259" key="11">
    <source>
        <dbReference type="Pfam" id="PF04234"/>
    </source>
</evidence>
<evidence type="ECO:0000256" key="7">
    <source>
        <dbReference type="ARBA" id="ARBA00023008"/>
    </source>
</evidence>
<evidence type="ECO:0000256" key="6">
    <source>
        <dbReference type="ARBA" id="ARBA00022989"/>
    </source>
</evidence>
<dbReference type="PANTHER" id="PTHR34820:SF4">
    <property type="entry name" value="INNER MEMBRANE PROTEIN YEBZ"/>
    <property type="match status" value="1"/>
</dbReference>
<evidence type="ECO:0008006" key="15">
    <source>
        <dbReference type="Google" id="ProtNLM"/>
    </source>
</evidence>
<feature type="transmembrane region" description="Helical" evidence="9">
    <location>
        <begin position="234"/>
        <end position="252"/>
    </location>
</feature>
<reference evidence="13 14" key="1">
    <citation type="submission" date="2019-03" db="EMBL/GenBank/DDBJ databases">
        <title>Genomics of glacier-inhabiting Cryobacterium strains.</title>
        <authorList>
            <person name="Liu Q."/>
            <person name="Xin Y.-H."/>
        </authorList>
    </citation>
    <scope>NUCLEOTIDE SEQUENCE [LARGE SCALE GENOMIC DNA]</scope>
    <source>
        <strain evidence="13 14">MDB2-B</strain>
    </source>
</reference>
<feature type="transmembrane region" description="Helical" evidence="9">
    <location>
        <begin position="189"/>
        <end position="209"/>
    </location>
</feature>
<feature type="transmembrane region" description="Helical" evidence="9">
    <location>
        <begin position="426"/>
        <end position="447"/>
    </location>
</feature>
<dbReference type="InterPro" id="IPR032694">
    <property type="entry name" value="CopC/D"/>
</dbReference>
<evidence type="ECO:0000256" key="4">
    <source>
        <dbReference type="ARBA" id="ARBA00022723"/>
    </source>
</evidence>
<feature type="signal peptide" evidence="10">
    <location>
        <begin position="1"/>
        <end position="32"/>
    </location>
</feature>
<feature type="transmembrane region" description="Helical" evidence="9">
    <location>
        <begin position="150"/>
        <end position="168"/>
    </location>
</feature>
<keyword evidence="3 9" id="KW-0812">Transmembrane</keyword>
<dbReference type="Gene3D" id="2.60.40.1220">
    <property type="match status" value="1"/>
</dbReference>
<organism evidence="13 14">
    <name type="scientific">Cryobacterium algoricola</name>
    <dbReference type="NCBI Taxonomy" id="1259183"/>
    <lineage>
        <taxon>Bacteria</taxon>
        <taxon>Bacillati</taxon>
        <taxon>Actinomycetota</taxon>
        <taxon>Actinomycetes</taxon>
        <taxon>Micrococcales</taxon>
        <taxon>Microbacteriaceae</taxon>
        <taxon>Cryobacterium</taxon>
    </lineage>
</organism>
<keyword evidence="6 9" id="KW-1133">Transmembrane helix</keyword>
<keyword evidence="2" id="KW-1003">Cell membrane</keyword>
<keyword evidence="5 10" id="KW-0732">Signal</keyword>
<dbReference type="Pfam" id="PF05425">
    <property type="entry name" value="CopD"/>
    <property type="match status" value="1"/>
</dbReference>
<evidence type="ECO:0000256" key="9">
    <source>
        <dbReference type="SAM" id="Phobius"/>
    </source>
</evidence>
<evidence type="ECO:0000256" key="2">
    <source>
        <dbReference type="ARBA" id="ARBA00022475"/>
    </source>
</evidence>
<dbReference type="Proteomes" id="UP000297608">
    <property type="component" value="Unassembled WGS sequence"/>
</dbReference>
<dbReference type="InterPro" id="IPR008457">
    <property type="entry name" value="Cu-R_CopD_dom"/>
</dbReference>
<evidence type="ECO:0000313" key="14">
    <source>
        <dbReference type="Proteomes" id="UP000297608"/>
    </source>
</evidence>
<feature type="transmembrane region" description="Helical" evidence="9">
    <location>
        <begin position="340"/>
        <end position="358"/>
    </location>
</feature>
<sequence length="623" mass="64518">MTRSWPRIRSRVAAILLAAVVLVLFGASPAWAHSGLERSDPPNGGVISVGRTTLTLWFTEAISEDASTFELRTADGERVAASASVSEADDGGIVRIQTQPLAKATYLLDWKVLATDDGHTSNGTMYFGVGTRPAGVASAADGLPDLPGLLIRWIDLSAIILCIGAFAVSGRVLGSTDETGMAPRRRARFIGALAAGVAVVTGALTPFLLTQPGGGSLGDWFDATWATLTGTPWGYLWSGREIALVITAVALYRAARSPRAGGQLRSAVIALVAVVGLESWAGHASTLPRGSVLAVLAAASHLVAAGVWAGGLAVLALCLSPLLHRNRETRRSILASAWRAFSPMAAIATVVLVATGLYEAGLHVPDLSFVASTVYGAVVAGKLVLVVVALVLGGINTLLVNPRLAARVGRILGRSGGWAPVPPRRFAVIVGAEVLVLVLAVGAAGLLTSVPTAREVASATKETTLHTATVDGLFVTLEQVAAGPDRSRLIVRSRSIVKLEAEPVSDVTVTLAGPTGTTGGVVLERIEPGRFEAETAQPASGDWSATVALDRDGFPTAVTRVDWTVAVAGPADVRPLEMVTSVLAVLLLGALLGAVYFVRRRRPAAVAVSLHPVRASENSGSKR</sequence>
<gene>
    <name evidence="13" type="ORF">E3O44_12280</name>
</gene>
<feature type="transmembrane region" description="Helical" evidence="9">
    <location>
        <begin position="378"/>
        <end position="405"/>
    </location>
</feature>
<feature type="domain" description="CopC" evidence="11">
    <location>
        <begin position="33"/>
        <end position="129"/>
    </location>
</feature>
<feature type="transmembrane region" description="Helical" evidence="9">
    <location>
        <begin position="293"/>
        <end position="319"/>
    </location>
</feature>
<evidence type="ECO:0000313" key="13">
    <source>
        <dbReference type="EMBL" id="TFB86229.1"/>
    </source>
</evidence>
<name>A0ABY2IAV0_9MICO</name>
<keyword evidence="7" id="KW-0186">Copper</keyword>
<evidence type="ECO:0000256" key="1">
    <source>
        <dbReference type="ARBA" id="ARBA00004651"/>
    </source>
</evidence>
<dbReference type="InterPro" id="IPR014756">
    <property type="entry name" value="Ig_E-set"/>
</dbReference>
<comment type="caution">
    <text evidence="13">The sequence shown here is derived from an EMBL/GenBank/DDBJ whole genome shotgun (WGS) entry which is preliminary data.</text>
</comment>
<keyword evidence="8 9" id="KW-0472">Membrane</keyword>
<dbReference type="InterPro" id="IPR007348">
    <property type="entry name" value="CopC_dom"/>
</dbReference>
<evidence type="ECO:0000259" key="12">
    <source>
        <dbReference type="Pfam" id="PF05425"/>
    </source>
</evidence>
<dbReference type="PANTHER" id="PTHR34820">
    <property type="entry name" value="INNER MEMBRANE PROTEIN YEBZ"/>
    <property type="match status" value="1"/>
</dbReference>
<dbReference type="InterPro" id="IPR014755">
    <property type="entry name" value="Cu-Rt/internalin_Ig-like"/>
</dbReference>
<dbReference type="Pfam" id="PF04234">
    <property type="entry name" value="CopC"/>
    <property type="match status" value="1"/>
</dbReference>
<feature type="chain" id="PRO_5045385174" description="Copper resistance protein CopC" evidence="10">
    <location>
        <begin position="33"/>
        <end position="623"/>
    </location>
</feature>